<dbReference type="AlphaFoldDB" id="A0A1C6SYE1"/>
<dbReference type="Proteomes" id="UP000471364">
    <property type="component" value="Unassembled WGS sequence"/>
</dbReference>
<evidence type="ECO:0000313" key="4">
    <source>
        <dbReference type="Proteomes" id="UP000253958"/>
    </source>
</evidence>
<keyword evidence="2" id="KW-0689">Ribosomal protein</keyword>
<evidence type="ECO:0000313" key="3">
    <source>
        <dbReference type="EMBL" id="KAB1105341.1"/>
    </source>
</evidence>
<evidence type="ECO:0000313" key="5">
    <source>
        <dbReference type="Proteomes" id="UP000471364"/>
    </source>
</evidence>
<sequence length="139" mass="14819">MSPAVQIALAVALVVVVLLLLLVLRRDRPRDLVAPDRPAGDGQAEVLRLARAGRTVEAVKVLREQTGLSLLDAKRAVDALAAGGSWPPGPPAPGKGVDEAVRAEAARLLYRGKKIQAIKVVREHTHMSLADAKRYVEGL</sequence>
<dbReference type="Proteomes" id="UP000253958">
    <property type="component" value="Chromosome"/>
</dbReference>
<accession>A0A1C6SYE1</accession>
<protein>
    <submittedName>
        <fullName evidence="2">50S ribosomal protein L7/L12</fullName>
    </submittedName>
</protein>
<organism evidence="2 4">
    <name type="scientific">Micromonospora aurantiaca</name>
    <name type="common">nom. illeg.</name>
    <dbReference type="NCBI Taxonomy" id="47850"/>
    <lineage>
        <taxon>Bacteria</taxon>
        <taxon>Bacillati</taxon>
        <taxon>Actinomycetota</taxon>
        <taxon>Actinomycetes</taxon>
        <taxon>Micromonosporales</taxon>
        <taxon>Micromonosporaceae</taxon>
        <taxon>Micromonospora</taxon>
    </lineage>
</organism>
<keyword evidence="1" id="KW-1133">Transmembrane helix</keyword>
<keyword evidence="1" id="KW-0812">Transmembrane</keyword>
<evidence type="ECO:0000313" key="2">
    <source>
        <dbReference type="EMBL" id="AXH91125.1"/>
    </source>
</evidence>
<reference evidence="2 4" key="1">
    <citation type="submission" date="2018-07" db="EMBL/GenBank/DDBJ databases">
        <authorList>
            <person name="Ye Y."/>
        </authorList>
    </citation>
    <scope>NUCLEOTIDE SEQUENCE [LARGE SCALE GENOMIC DNA]</scope>
    <source>
        <strain evidence="2">110B</strain>
        <strain evidence="4">H14(2018)</strain>
    </source>
</reference>
<dbReference type="EMBL" id="WAAR01000175">
    <property type="protein sequence ID" value="KAB1105341.1"/>
    <property type="molecule type" value="Genomic_DNA"/>
</dbReference>
<proteinExistence type="predicted"/>
<gene>
    <name evidence="2" type="ORF">DVH21_14940</name>
    <name evidence="3" type="ORF">F6X54_27855</name>
</gene>
<dbReference type="Gene3D" id="3.30.1390.10">
    <property type="match status" value="2"/>
</dbReference>
<dbReference type="RefSeq" id="WP_047894158.1">
    <property type="nucleotide sequence ID" value="NZ_CBDRIO010000003.1"/>
</dbReference>
<dbReference type="InterPro" id="IPR014719">
    <property type="entry name" value="Ribosomal_bL12_C/ClpS-like"/>
</dbReference>
<dbReference type="EMBL" id="CP031263">
    <property type="protein sequence ID" value="AXH91125.1"/>
    <property type="molecule type" value="Genomic_DNA"/>
</dbReference>
<keyword evidence="2" id="KW-0687">Ribonucleoprotein</keyword>
<dbReference type="GO" id="GO:0005840">
    <property type="term" value="C:ribosome"/>
    <property type="evidence" value="ECO:0007669"/>
    <property type="project" value="UniProtKB-KW"/>
</dbReference>
<keyword evidence="5" id="KW-1185">Reference proteome</keyword>
<reference evidence="3 5" key="3">
    <citation type="submission" date="2019-09" db="EMBL/GenBank/DDBJ databases">
        <title>High taxonomic diversity of Micromonospora strains isolated from Medicago sativa nodules in different geographical locations.</title>
        <authorList>
            <person name="Martinez-Hidalgo P."/>
            <person name="Flores-Felix J.D."/>
            <person name="Velazquez E."/>
            <person name="Brau L."/>
            <person name="Trujillo M.E."/>
            <person name="Martinez-Molina E."/>
        </authorList>
    </citation>
    <scope>NUCLEOTIDE SEQUENCE [LARGE SCALE GENOMIC DNA]</scope>
    <source>
        <strain evidence="3 5">ALFB5</strain>
    </source>
</reference>
<reference evidence="2 4" key="2">
    <citation type="submission" date="2018-08" db="EMBL/GenBank/DDBJ databases">
        <title>Streptomyces kandeliansis sp. nov., an endophytic bacterium isolated from mangrove plant.</title>
        <authorList>
            <person name="Wang R."/>
        </authorList>
    </citation>
    <scope>NUCLEOTIDE SEQUENCE [LARGE SCALE GENOMIC DNA]</scope>
    <source>
        <strain evidence="2">110B</strain>
        <strain evidence="4">H14(2018)</strain>
    </source>
</reference>
<feature type="transmembrane region" description="Helical" evidence="1">
    <location>
        <begin position="6"/>
        <end position="24"/>
    </location>
</feature>
<evidence type="ECO:0000256" key="1">
    <source>
        <dbReference type="SAM" id="Phobius"/>
    </source>
</evidence>
<keyword evidence="1" id="KW-0472">Membrane</keyword>
<name>A0A1C6SYE1_9ACTN</name>